<feature type="domain" description="Glycosyltransferase 2-like" evidence="1">
    <location>
        <begin position="17"/>
        <end position="127"/>
    </location>
</feature>
<dbReference type="PANTHER" id="PTHR43685:SF2">
    <property type="entry name" value="GLYCOSYLTRANSFERASE 2-LIKE DOMAIN-CONTAINING PROTEIN"/>
    <property type="match status" value="1"/>
</dbReference>
<name>A0A1N7KWE3_9BACT</name>
<dbReference type="Proteomes" id="UP000186026">
    <property type="component" value="Unassembled WGS sequence"/>
</dbReference>
<dbReference type="EMBL" id="FTOP01000002">
    <property type="protein sequence ID" value="SIS65806.1"/>
    <property type="molecule type" value="Genomic_DNA"/>
</dbReference>
<dbReference type="OrthoDB" id="786280at2"/>
<dbReference type="RefSeq" id="WP_076498779.1">
    <property type="nucleotide sequence ID" value="NZ_FTOP01000002.1"/>
</dbReference>
<dbReference type="InterPro" id="IPR029044">
    <property type="entry name" value="Nucleotide-diphossugar_trans"/>
</dbReference>
<dbReference type="GO" id="GO:0016740">
    <property type="term" value="F:transferase activity"/>
    <property type="evidence" value="ECO:0007669"/>
    <property type="project" value="UniProtKB-KW"/>
</dbReference>
<dbReference type="PANTHER" id="PTHR43685">
    <property type="entry name" value="GLYCOSYLTRANSFERASE"/>
    <property type="match status" value="1"/>
</dbReference>
<dbReference type="InterPro" id="IPR001173">
    <property type="entry name" value="Glyco_trans_2-like"/>
</dbReference>
<sequence>MDSYLSSSDLNNSPLVTVAVITRNRADSLKRTLDAIKKLDYSNYEVLVVDNASTDHTKEVIYNSGYKYLFSKKNNGFAKTRQIAVDTAKGEYICWCDDDCVPDPDWIRSFLQCFQINPNLSLLGGFVHNINFPESLVFKGKSKLGLNGQLIFVENGYEAEYFGNLNLAVKRCDIHKINGYDNFFKGGYEEIDLAFRLKIIEKEVGFCFQARVKHYHNDSSFKKGRFFYNGQLSRIYFYLKSRHHLKDFSYWVFFKNELFILINDLKRSIRGIFSGIKKLDKNKIVIYSVELLNSALCRLVIPFLIVKSRK</sequence>
<keyword evidence="2" id="KW-0808">Transferase</keyword>
<evidence type="ECO:0000259" key="1">
    <source>
        <dbReference type="Pfam" id="PF00535"/>
    </source>
</evidence>
<organism evidence="2 3">
    <name type="scientific">Belliella pelovolcani</name>
    <dbReference type="NCBI Taxonomy" id="529505"/>
    <lineage>
        <taxon>Bacteria</taxon>
        <taxon>Pseudomonadati</taxon>
        <taxon>Bacteroidota</taxon>
        <taxon>Cytophagia</taxon>
        <taxon>Cytophagales</taxon>
        <taxon>Cyclobacteriaceae</taxon>
        <taxon>Belliella</taxon>
    </lineage>
</organism>
<protein>
    <submittedName>
        <fullName evidence="2">Glycosyltransferase, GT2 family</fullName>
    </submittedName>
</protein>
<reference evidence="3" key="1">
    <citation type="submission" date="2017-01" db="EMBL/GenBank/DDBJ databases">
        <authorList>
            <person name="Varghese N."/>
            <person name="Submissions S."/>
        </authorList>
    </citation>
    <scope>NUCLEOTIDE SEQUENCE [LARGE SCALE GENOMIC DNA]</scope>
    <source>
        <strain evidence="3">DSM 46698</strain>
    </source>
</reference>
<gene>
    <name evidence="2" type="ORF">SAMN05421761_102390</name>
</gene>
<evidence type="ECO:0000313" key="2">
    <source>
        <dbReference type="EMBL" id="SIS65806.1"/>
    </source>
</evidence>
<dbReference type="STRING" id="529505.SAMN05421761_102390"/>
<keyword evidence="3" id="KW-1185">Reference proteome</keyword>
<dbReference type="InterPro" id="IPR050834">
    <property type="entry name" value="Glycosyltransf_2"/>
</dbReference>
<evidence type="ECO:0000313" key="3">
    <source>
        <dbReference type="Proteomes" id="UP000186026"/>
    </source>
</evidence>
<dbReference type="SUPFAM" id="SSF53448">
    <property type="entry name" value="Nucleotide-diphospho-sugar transferases"/>
    <property type="match status" value="1"/>
</dbReference>
<dbReference type="Gene3D" id="3.90.550.10">
    <property type="entry name" value="Spore Coat Polysaccharide Biosynthesis Protein SpsA, Chain A"/>
    <property type="match status" value="1"/>
</dbReference>
<accession>A0A1N7KWE3</accession>
<dbReference type="AlphaFoldDB" id="A0A1N7KWE3"/>
<dbReference type="Pfam" id="PF00535">
    <property type="entry name" value="Glycos_transf_2"/>
    <property type="match status" value="1"/>
</dbReference>
<proteinExistence type="predicted"/>